<proteinExistence type="predicted"/>
<dbReference type="SMART" id="SM00579">
    <property type="entry name" value="FBD"/>
    <property type="match status" value="1"/>
</dbReference>
<dbReference type="InParanoid" id="A0A200QUZ9"/>
<evidence type="ECO:0000259" key="1">
    <source>
        <dbReference type="SMART" id="SM00579"/>
    </source>
</evidence>
<keyword evidence="3" id="KW-1185">Reference proteome</keyword>
<sequence>MVSGSLFLHLKSVFFGEFDGHMREMDLVELILKNARALRRMTIQPSTLLEEYKDTRIEVMEQLLRLPRGTATYVIEFS</sequence>
<dbReference type="AlphaFoldDB" id="A0A200QUZ9"/>
<dbReference type="EMBL" id="MVGT01001057">
    <property type="protein sequence ID" value="OVA14308.1"/>
    <property type="molecule type" value="Genomic_DNA"/>
</dbReference>
<protein>
    <submittedName>
        <fullName evidence="2">FBD domain</fullName>
    </submittedName>
</protein>
<gene>
    <name evidence="2" type="ORF">BVC80_9021g39</name>
</gene>
<dbReference type="OrthoDB" id="612216at2759"/>
<organism evidence="2 3">
    <name type="scientific">Macleaya cordata</name>
    <name type="common">Five-seeded plume-poppy</name>
    <name type="synonym">Bocconia cordata</name>
    <dbReference type="NCBI Taxonomy" id="56857"/>
    <lineage>
        <taxon>Eukaryota</taxon>
        <taxon>Viridiplantae</taxon>
        <taxon>Streptophyta</taxon>
        <taxon>Embryophyta</taxon>
        <taxon>Tracheophyta</taxon>
        <taxon>Spermatophyta</taxon>
        <taxon>Magnoliopsida</taxon>
        <taxon>Ranunculales</taxon>
        <taxon>Papaveraceae</taxon>
        <taxon>Papaveroideae</taxon>
        <taxon>Macleaya</taxon>
    </lineage>
</organism>
<comment type="caution">
    <text evidence="2">The sequence shown here is derived from an EMBL/GenBank/DDBJ whole genome shotgun (WGS) entry which is preliminary data.</text>
</comment>
<feature type="domain" description="FBD" evidence="1">
    <location>
        <begin position="4"/>
        <end position="78"/>
    </location>
</feature>
<evidence type="ECO:0000313" key="2">
    <source>
        <dbReference type="EMBL" id="OVA14308.1"/>
    </source>
</evidence>
<name>A0A200QUZ9_MACCD</name>
<evidence type="ECO:0000313" key="3">
    <source>
        <dbReference type="Proteomes" id="UP000195402"/>
    </source>
</evidence>
<dbReference type="Proteomes" id="UP000195402">
    <property type="component" value="Unassembled WGS sequence"/>
</dbReference>
<accession>A0A200QUZ9</accession>
<dbReference type="InterPro" id="IPR006566">
    <property type="entry name" value="FBD"/>
</dbReference>
<dbReference type="Pfam" id="PF08387">
    <property type="entry name" value="FBD"/>
    <property type="match status" value="1"/>
</dbReference>
<reference evidence="2 3" key="1">
    <citation type="journal article" date="2017" name="Mol. Plant">
        <title>The Genome of Medicinal Plant Macleaya cordata Provides New Insights into Benzylisoquinoline Alkaloids Metabolism.</title>
        <authorList>
            <person name="Liu X."/>
            <person name="Liu Y."/>
            <person name="Huang P."/>
            <person name="Ma Y."/>
            <person name="Qing Z."/>
            <person name="Tang Q."/>
            <person name="Cao H."/>
            <person name="Cheng P."/>
            <person name="Zheng Y."/>
            <person name="Yuan Z."/>
            <person name="Zhou Y."/>
            <person name="Liu J."/>
            <person name="Tang Z."/>
            <person name="Zhuo Y."/>
            <person name="Zhang Y."/>
            <person name="Yu L."/>
            <person name="Huang J."/>
            <person name="Yang P."/>
            <person name="Peng Q."/>
            <person name="Zhang J."/>
            <person name="Jiang W."/>
            <person name="Zhang Z."/>
            <person name="Lin K."/>
            <person name="Ro D.K."/>
            <person name="Chen X."/>
            <person name="Xiong X."/>
            <person name="Shang Y."/>
            <person name="Huang S."/>
            <person name="Zeng J."/>
        </authorList>
    </citation>
    <scope>NUCLEOTIDE SEQUENCE [LARGE SCALE GENOMIC DNA]</scope>
    <source>
        <strain evidence="3">cv. BLH2017</strain>
        <tissue evidence="2">Root</tissue>
    </source>
</reference>